<dbReference type="PANTHER" id="PTHR30558:SF7">
    <property type="entry name" value="TOL-PAL SYSTEM PROTEIN TOLR"/>
    <property type="match status" value="1"/>
</dbReference>
<dbReference type="GO" id="GO:0022857">
    <property type="term" value="F:transmembrane transporter activity"/>
    <property type="evidence" value="ECO:0007669"/>
    <property type="project" value="InterPro"/>
</dbReference>
<dbReference type="InterPro" id="IPR003400">
    <property type="entry name" value="ExbD"/>
</dbReference>
<evidence type="ECO:0000256" key="8">
    <source>
        <dbReference type="SAM" id="Phobius"/>
    </source>
</evidence>
<sequence length="133" mass="15032">MKLIDEDDKEISDINMTPFVDIILVVLIIFLATATFIVEGKIPLKLPKAETGESREIKQKKVVLSIKKDGSVYLNGKKISIKNLKERLKKLSKETVVVLRADKNVPFQKVVTVIDTCRSEGLEKYTIETSKIE</sequence>
<keyword evidence="10" id="KW-1185">Reference proteome</keyword>
<dbReference type="GO" id="GO:0015031">
    <property type="term" value="P:protein transport"/>
    <property type="evidence" value="ECO:0007669"/>
    <property type="project" value="UniProtKB-KW"/>
</dbReference>
<proteinExistence type="inferred from homology"/>
<dbReference type="PANTHER" id="PTHR30558">
    <property type="entry name" value="EXBD MEMBRANE COMPONENT OF PMF-DRIVEN MACROMOLECULE IMPORT SYSTEM"/>
    <property type="match status" value="1"/>
</dbReference>
<dbReference type="Pfam" id="PF02472">
    <property type="entry name" value="ExbD"/>
    <property type="match status" value="1"/>
</dbReference>
<keyword evidence="3" id="KW-1003">Cell membrane</keyword>
<organism evidence="9 10">
    <name type="scientific">Persephonella hydrogeniphila</name>
    <dbReference type="NCBI Taxonomy" id="198703"/>
    <lineage>
        <taxon>Bacteria</taxon>
        <taxon>Pseudomonadati</taxon>
        <taxon>Aquificota</taxon>
        <taxon>Aquificia</taxon>
        <taxon>Aquificales</taxon>
        <taxon>Hydrogenothermaceae</taxon>
        <taxon>Persephonella</taxon>
    </lineage>
</organism>
<evidence type="ECO:0000256" key="4">
    <source>
        <dbReference type="ARBA" id="ARBA00022692"/>
    </source>
</evidence>
<gene>
    <name evidence="9" type="ORF">SAMN06265182_1113</name>
</gene>
<keyword evidence="7" id="KW-0653">Protein transport</keyword>
<dbReference type="AlphaFoldDB" id="A0A285NEM7"/>
<dbReference type="PROSITE" id="PS00111">
    <property type="entry name" value="PGLYCERATE_KINASE"/>
    <property type="match status" value="1"/>
</dbReference>
<dbReference type="InterPro" id="IPR015911">
    <property type="entry name" value="Phosphoglycerate_kinase_CS"/>
</dbReference>
<evidence type="ECO:0000313" key="10">
    <source>
        <dbReference type="Proteomes" id="UP000219036"/>
    </source>
</evidence>
<dbReference type="GO" id="GO:0006096">
    <property type="term" value="P:glycolytic process"/>
    <property type="evidence" value="ECO:0007669"/>
    <property type="project" value="InterPro"/>
</dbReference>
<feature type="transmembrane region" description="Helical" evidence="8">
    <location>
        <begin position="20"/>
        <end position="38"/>
    </location>
</feature>
<reference evidence="10" key="1">
    <citation type="submission" date="2017-09" db="EMBL/GenBank/DDBJ databases">
        <authorList>
            <person name="Varghese N."/>
            <person name="Submissions S."/>
        </authorList>
    </citation>
    <scope>NUCLEOTIDE SEQUENCE [LARGE SCALE GENOMIC DNA]</scope>
    <source>
        <strain evidence="10">DSM 15103</strain>
    </source>
</reference>
<comment type="subcellular location">
    <subcellularLocation>
        <location evidence="1">Cell membrane</location>
        <topology evidence="1">Single-pass membrane protein</topology>
    </subcellularLocation>
    <subcellularLocation>
        <location evidence="7">Cell membrane</location>
        <topology evidence="7">Single-pass type II membrane protein</topology>
    </subcellularLocation>
</comment>
<dbReference type="Gene3D" id="3.30.420.270">
    <property type="match status" value="1"/>
</dbReference>
<keyword evidence="4 7" id="KW-0812">Transmembrane</keyword>
<keyword evidence="5 8" id="KW-1133">Transmembrane helix</keyword>
<evidence type="ECO:0000256" key="1">
    <source>
        <dbReference type="ARBA" id="ARBA00004162"/>
    </source>
</evidence>
<accession>A0A285NEM7</accession>
<evidence type="ECO:0000256" key="2">
    <source>
        <dbReference type="ARBA" id="ARBA00005811"/>
    </source>
</evidence>
<evidence type="ECO:0000256" key="7">
    <source>
        <dbReference type="RuleBase" id="RU003879"/>
    </source>
</evidence>
<protein>
    <submittedName>
        <fullName evidence="9">Biopolymer transport protein ExbD</fullName>
    </submittedName>
</protein>
<evidence type="ECO:0000313" key="9">
    <source>
        <dbReference type="EMBL" id="SNZ07964.1"/>
    </source>
</evidence>
<dbReference type="RefSeq" id="WP_097000285.1">
    <property type="nucleotide sequence ID" value="NZ_OBEI01000003.1"/>
</dbReference>
<dbReference type="Proteomes" id="UP000219036">
    <property type="component" value="Unassembled WGS sequence"/>
</dbReference>
<comment type="similarity">
    <text evidence="2 7">Belongs to the ExbD/TolR family.</text>
</comment>
<dbReference type="GO" id="GO:0004618">
    <property type="term" value="F:phosphoglycerate kinase activity"/>
    <property type="evidence" value="ECO:0007669"/>
    <property type="project" value="InterPro"/>
</dbReference>
<dbReference type="OrthoDB" id="14324at2"/>
<dbReference type="EMBL" id="OBEI01000003">
    <property type="protein sequence ID" value="SNZ07964.1"/>
    <property type="molecule type" value="Genomic_DNA"/>
</dbReference>
<keyword evidence="6 8" id="KW-0472">Membrane</keyword>
<name>A0A285NEM7_9AQUI</name>
<evidence type="ECO:0000256" key="5">
    <source>
        <dbReference type="ARBA" id="ARBA00022989"/>
    </source>
</evidence>
<evidence type="ECO:0000256" key="3">
    <source>
        <dbReference type="ARBA" id="ARBA00022475"/>
    </source>
</evidence>
<keyword evidence="7" id="KW-0813">Transport</keyword>
<dbReference type="GO" id="GO:0005886">
    <property type="term" value="C:plasma membrane"/>
    <property type="evidence" value="ECO:0007669"/>
    <property type="project" value="UniProtKB-SubCell"/>
</dbReference>
<evidence type="ECO:0000256" key="6">
    <source>
        <dbReference type="ARBA" id="ARBA00023136"/>
    </source>
</evidence>